<feature type="binding site" evidence="9">
    <location>
        <position position="191"/>
    </location>
    <ligand>
        <name>NADP(+)</name>
        <dbReference type="ChEBI" id="CHEBI:58349"/>
    </ligand>
</feature>
<evidence type="ECO:0000256" key="9">
    <source>
        <dbReference type="PIRSR" id="PIRSR611284-2"/>
    </source>
</evidence>
<dbReference type="Proteomes" id="UP000235589">
    <property type="component" value="Chromosome"/>
</dbReference>
<feature type="active site" description="Proton acceptor" evidence="8">
    <location>
        <position position="158"/>
    </location>
</feature>
<evidence type="ECO:0000256" key="8">
    <source>
        <dbReference type="PIRSR" id="PIRSR611284-1"/>
    </source>
</evidence>
<dbReference type="OrthoDB" id="9803333at2"/>
<keyword evidence="10" id="KW-0275">Fatty acid biosynthesis</keyword>
<keyword evidence="10" id="KW-0276">Fatty acid metabolism</keyword>
<feature type="binding site" evidence="9">
    <location>
        <begin position="158"/>
        <end position="162"/>
    </location>
    <ligand>
        <name>NADP(+)</name>
        <dbReference type="ChEBI" id="CHEBI:58349"/>
    </ligand>
</feature>
<dbReference type="AlphaFoldDB" id="A0A2K9P5G9"/>
<evidence type="ECO:0000259" key="11">
    <source>
        <dbReference type="SMART" id="SM00822"/>
    </source>
</evidence>
<dbReference type="EC" id="1.1.1.100" evidence="3 10"/>
<dbReference type="NCBIfam" id="NF009466">
    <property type="entry name" value="PRK12826.1-2"/>
    <property type="match status" value="1"/>
</dbReference>
<dbReference type="GO" id="GO:0004316">
    <property type="term" value="F:3-oxoacyl-[acyl-carrier-protein] reductase (NADPH) activity"/>
    <property type="evidence" value="ECO:0007669"/>
    <property type="project" value="UniProtKB-UniRule"/>
</dbReference>
<accession>A0A2K9P5G9</accession>
<evidence type="ECO:0000313" key="12">
    <source>
        <dbReference type="EMBL" id="AUO20008.1"/>
    </source>
</evidence>
<dbReference type="RefSeq" id="WP_102366160.1">
    <property type="nucleotide sequence ID" value="NZ_CP020991.1"/>
</dbReference>
<dbReference type="EMBL" id="CP020991">
    <property type="protein sequence ID" value="AUO20008.1"/>
    <property type="molecule type" value="Genomic_DNA"/>
</dbReference>
<dbReference type="Gene3D" id="3.40.50.720">
    <property type="entry name" value="NAD(P)-binding Rossmann-like Domain"/>
    <property type="match status" value="1"/>
</dbReference>
<evidence type="ECO:0000313" key="13">
    <source>
        <dbReference type="Proteomes" id="UP000235589"/>
    </source>
</evidence>
<keyword evidence="10" id="KW-0444">Lipid biosynthesis</keyword>
<dbReference type="Pfam" id="PF13561">
    <property type="entry name" value="adh_short_C2"/>
    <property type="match status" value="1"/>
</dbReference>
<evidence type="ECO:0000256" key="6">
    <source>
        <dbReference type="ARBA" id="ARBA00023221"/>
    </source>
</evidence>
<feature type="binding site" evidence="9">
    <location>
        <position position="93"/>
    </location>
    <ligand>
        <name>NADP(+)</name>
        <dbReference type="ChEBI" id="CHEBI:58349"/>
    </ligand>
</feature>
<dbReference type="NCBIfam" id="NF005559">
    <property type="entry name" value="PRK07231.1"/>
    <property type="match status" value="1"/>
</dbReference>
<evidence type="ECO:0000256" key="10">
    <source>
        <dbReference type="RuleBase" id="RU366074"/>
    </source>
</evidence>
<protein>
    <recommendedName>
        <fullName evidence="3 10">3-oxoacyl-[acyl-carrier-protein] reductase</fullName>
        <ecNumber evidence="3 10">1.1.1.100</ecNumber>
    </recommendedName>
</protein>
<keyword evidence="13" id="KW-1185">Reference proteome</keyword>
<dbReference type="CDD" id="cd05333">
    <property type="entry name" value="BKR_SDR_c"/>
    <property type="match status" value="1"/>
</dbReference>
<evidence type="ECO:0000256" key="3">
    <source>
        <dbReference type="ARBA" id="ARBA00012948"/>
    </source>
</evidence>
<evidence type="ECO:0000256" key="5">
    <source>
        <dbReference type="ARBA" id="ARBA00023002"/>
    </source>
</evidence>
<dbReference type="GO" id="GO:0051287">
    <property type="term" value="F:NAD binding"/>
    <property type="evidence" value="ECO:0007669"/>
    <property type="project" value="UniProtKB-UniRule"/>
</dbReference>
<comment type="subunit">
    <text evidence="10">Homotetramer.</text>
</comment>
<dbReference type="PRINTS" id="PR00080">
    <property type="entry name" value="SDRFAMILY"/>
</dbReference>
<dbReference type="PANTHER" id="PTHR42879:SF2">
    <property type="entry name" value="3-OXOACYL-[ACYL-CARRIER-PROTEIN] REDUCTASE FABG"/>
    <property type="match status" value="1"/>
</dbReference>
<dbReference type="InterPro" id="IPR020904">
    <property type="entry name" value="Sc_DH/Rdtase_CS"/>
</dbReference>
<dbReference type="NCBIfam" id="TIGR01830">
    <property type="entry name" value="3oxo_ACP_reduc"/>
    <property type="match status" value="1"/>
</dbReference>
<gene>
    <name evidence="12" type="ORF">B9O19_01859</name>
</gene>
<comment type="pathway">
    <text evidence="1 10">Lipid metabolism; fatty acid biosynthesis.</text>
</comment>
<keyword evidence="4 9" id="KW-0521">NADP</keyword>
<dbReference type="PANTHER" id="PTHR42879">
    <property type="entry name" value="3-OXOACYL-(ACYL-CARRIER-PROTEIN) REDUCTASE"/>
    <property type="match status" value="1"/>
</dbReference>
<evidence type="ECO:0000256" key="2">
    <source>
        <dbReference type="ARBA" id="ARBA00006484"/>
    </source>
</evidence>
<keyword evidence="6" id="KW-0753">Steroid metabolism</keyword>
<feature type="binding site" evidence="9">
    <location>
        <begin position="12"/>
        <end position="15"/>
    </location>
    <ligand>
        <name>NADP(+)</name>
        <dbReference type="ChEBI" id="CHEBI:58349"/>
    </ligand>
</feature>
<dbReference type="GO" id="GO:0006633">
    <property type="term" value="P:fatty acid biosynthetic process"/>
    <property type="evidence" value="ECO:0007669"/>
    <property type="project" value="UniProtKB-UniPathway"/>
</dbReference>
<dbReference type="InterPro" id="IPR036291">
    <property type="entry name" value="NAD(P)-bd_dom_sf"/>
</dbReference>
<dbReference type="InterPro" id="IPR057326">
    <property type="entry name" value="KR_dom"/>
</dbReference>
<evidence type="ECO:0000256" key="7">
    <source>
        <dbReference type="ARBA" id="ARBA00048508"/>
    </source>
</evidence>
<evidence type="ECO:0000256" key="4">
    <source>
        <dbReference type="ARBA" id="ARBA00022857"/>
    </source>
</evidence>
<dbReference type="FunFam" id="3.40.50.720:FF:000115">
    <property type="entry name" value="3-oxoacyl-[acyl-carrier-protein] reductase FabG"/>
    <property type="match status" value="1"/>
</dbReference>
<dbReference type="InterPro" id="IPR002347">
    <property type="entry name" value="SDR_fam"/>
</dbReference>
<dbReference type="PROSITE" id="PS00061">
    <property type="entry name" value="ADH_SHORT"/>
    <property type="match status" value="1"/>
</dbReference>
<keyword evidence="10" id="KW-0443">Lipid metabolism</keyword>
<feature type="domain" description="Ketoreductase" evidence="11">
    <location>
        <begin position="6"/>
        <end position="194"/>
    </location>
</feature>
<dbReference type="GeneID" id="98063239"/>
<keyword evidence="5 10" id="KW-0560">Oxidoreductase</keyword>
<dbReference type="SMART" id="SM00822">
    <property type="entry name" value="PKS_KR"/>
    <property type="match status" value="1"/>
</dbReference>
<dbReference type="KEGG" id="mpec:B9O19_01859"/>
<proteinExistence type="inferred from homology"/>
<comment type="catalytic activity">
    <reaction evidence="7 10">
        <text>a (3R)-hydroxyacyl-[ACP] + NADP(+) = a 3-oxoacyl-[ACP] + NADPH + H(+)</text>
        <dbReference type="Rhea" id="RHEA:17397"/>
        <dbReference type="Rhea" id="RHEA-COMP:9916"/>
        <dbReference type="Rhea" id="RHEA-COMP:9945"/>
        <dbReference type="ChEBI" id="CHEBI:15378"/>
        <dbReference type="ChEBI" id="CHEBI:57783"/>
        <dbReference type="ChEBI" id="CHEBI:58349"/>
        <dbReference type="ChEBI" id="CHEBI:78776"/>
        <dbReference type="ChEBI" id="CHEBI:78827"/>
        <dbReference type="EC" id="1.1.1.100"/>
    </reaction>
</comment>
<evidence type="ECO:0000256" key="1">
    <source>
        <dbReference type="ARBA" id="ARBA00005194"/>
    </source>
</evidence>
<comment type="function">
    <text evidence="10">Catalyzes the NADPH-dependent reduction of beta-ketoacyl-ACP substrates to beta-hydroxyacyl-ACP products, the first reductive step in the elongation cycle of fatty acid biosynthesis.</text>
</comment>
<dbReference type="GO" id="GO:0008202">
    <property type="term" value="P:steroid metabolic process"/>
    <property type="evidence" value="ECO:0007669"/>
    <property type="project" value="UniProtKB-KW"/>
</dbReference>
<dbReference type="InterPro" id="IPR011284">
    <property type="entry name" value="3oxo_ACP_reduc"/>
</dbReference>
<reference evidence="12 13" key="1">
    <citation type="submission" date="2017-04" db="EMBL/GenBank/DDBJ databases">
        <title>Monoglobus pectinilyticus 14 draft genome.</title>
        <authorList>
            <person name="Kim C."/>
            <person name="Rosendale D.I."/>
            <person name="Kelly W.J."/>
            <person name="Tannock G.W."/>
            <person name="Patchett M.L."/>
            <person name="Jordens J.Z."/>
        </authorList>
    </citation>
    <scope>NUCLEOTIDE SEQUENCE [LARGE SCALE GENOMIC DNA]</scope>
    <source>
        <strain evidence="12 13">14</strain>
    </source>
</reference>
<dbReference type="NCBIfam" id="NF004198">
    <property type="entry name" value="PRK05653.1-3"/>
    <property type="match status" value="1"/>
</dbReference>
<name>A0A2K9P5G9_9FIRM</name>
<dbReference type="SUPFAM" id="SSF51735">
    <property type="entry name" value="NAD(P)-binding Rossmann-fold domains"/>
    <property type="match status" value="1"/>
</dbReference>
<comment type="similarity">
    <text evidence="2 10">Belongs to the short-chain dehydrogenases/reductases (SDR) family.</text>
</comment>
<dbReference type="UniPathway" id="UPA00094"/>
<dbReference type="InterPro" id="IPR050259">
    <property type="entry name" value="SDR"/>
</dbReference>
<organism evidence="12 13">
    <name type="scientific">Monoglobus pectinilyticus</name>
    <dbReference type="NCBI Taxonomy" id="1981510"/>
    <lineage>
        <taxon>Bacteria</taxon>
        <taxon>Bacillati</taxon>
        <taxon>Bacillota</taxon>
        <taxon>Clostridia</taxon>
        <taxon>Monoglobales</taxon>
        <taxon>Monoglobaceae</taxon>
        <taxon>Monoglobus</taxon>
    </lineage>
</organism>
<sequence>MEFKDKCVIVTGSARGIGREIALKFGAEGANVVVFDINIDGQAETAQAVCDEIKALGGDAKYILGDVSKPDDTDALIKFAKDEFGSVDVIVNNAGITRDNLIMRMSESDWDAVLTVNLKGAFNVIKSATRTLMKQRNGVIINMASVSGVTGNAGQANYSASKAGLIGLTKSVAKELASRNIRCNAIAPGFIRTPMTDKLSEDIQQSYKDSIPLKKFGQVEDIANLAVFLGSDKSEYITGQVINVDGGLVM</sequence>
<dbReference type="PRINTS" id="PR00081">
    <property type="entry name" value="GDHRDH"/>
</dbReference>